<proteinExistence type="predicted"/>
<comment type="caution">
    <text evidence="2">The sequence shown here is derived from an EMBL/GenBank/DDBJ whole genome shotgun (WGS) entry which is preliminary data.</text>
</comment>
<keyword evidence="3" id="KW-1185">Reference proteome</keyword>
<evidence type="ECO:0000313" key="3">
    <source>
        <dbReference type="Proteomes" id="UP001497623"/>
    </source>
</evidence>
<feature type="region of interest" description="Disordered" evidence="1">
    <location>
        <begin position="432"/>
        <end position="455"/>
    </location>
</feature>
<name>A0AAV2SFM3_MEGNR</name>
<feature type="region of interest" description="Disordered" evidence="1">
    <location>
        <begin position="1"/>
        <end position="65"/>
    </location>
</feature>
<feature type="region of interest" description="Disordered" evidence="1">
    <location>
        <begin position="333"/>
        <end position="363"/>
    </location>
</feature>
<feature type="non-terminal residue" evidence="2">
    <location>
        <position position="1"/>
    </location>
</feature>
<organism evidence="2 3">
    <name type="scientific">Meganyctiphanes norvegica</name>
    <name type="common">Northern krill</name>
    <name type="synonym">Thysanopoda norvegica</name>
    <dbReference type="NCBI Taxonomy" id="48144"/>
    <lineage>
        <taxon>Eukaryota</taxon>
        <taxon>Metazoa</taxon>
        <taxon>Ecdysozoa</taxon>
        <taxon>Arthropoda</taxon>
        <taxon>Crustacea</taxon>
        <taxon>Multicrustacea</taxon>
        <taxon>Malacostraca</taxon>
        <taxon>Eumalacostraca</taxon>
        <taxon>Eucarida</taxon>
        <taxon>Euphausiacea</taxon>
        <taxon>Euphausiidae</taxon>
        <taxon>Meganyctiphanes</taxon>
    </lineage>
</organism>
<reference evidence="2 3" key="1">
    <citation type="submission" date="2024-05" db="EMBL/GenBank/DDBJ databases">
        <authorList>
            <person name="Wallberg A."/>
        </authorList>
    </citation>
    <scope>NUCLEOTIDE SEQUENCE [LARGE SCALE GENOMIC DNA]</scope>
</reference>
<sequence>SLSSGFVDRSPVSDSEDPSLTVPLFSSPIPPALHDPYQSTSLEKYGDIEMSGESDTDEPSSSQRAGDKYLCSRRHTVGPGDPHHQQVLDAHLSGRVPLLGTAMGACGVVGIGGQYRPPHVSLLPQTNLPQNLPLVQNLHPQNFSNKDQHLLKPPPFMGNGGGFGRRASDGGANLQMYFQRQLEGGWSHPNSQEHLAQIPMGLGGRSQPLPQQESVESTAVIQEPEVDQESLQQYMSGRGGSQRVTLPIVGSGKDVGSGERKTTPKRRTGLLTVTERHPVFDPEILMEFEDRMKRPYTPPQLQNLRVASPSHGSIMSGIPPSTVPPPQAVMTPGILSGIPPTHVAKRSYQNSNSSGSSQGGISSNSNSRECCNYFTSHHLQFPYSLNNPLPNSVSPCSSLTHPPCSNTSSSQCTSSSVSSTCSSITGLTQGIPTLNNNNHMGSSSGSSPRSKKVGRTRKIGWVSQMNHTGHLATVLENNWHNTPASHV</sequence>
<protein>
    <submittedName>
        <fullName evidence="2">Uncharacterized protein</fullName>
    </submittedName>
</protein>
<dbReference type="Proteomes" id="UP001497623">
    <property type="component" value="Unassembled WGS sequence"/>
</dbReference>
<feature type="compositionally biased region" description="Low complexity" evidence="1">
    <location>
        <begin position="347"/>
        <end position="363"/>
    </location>
</feature>
<accession>A0AAV2SFM3</accession>
<feature type="non-terminal residue" evidence="2">
    <location>
        <position position="487"/>
    </location>
</feature>
<dbReference type="EMBL" id="CAXKWB010071121">
    <property type="protein sequence ID" value="CAL4194674.1"/>
    <property type="molecule type" value="Genomic_DNA"/>
</dbReference>
<dbReference type="AlphaFoldDB" id="A0AAV2SFM3"/>
<evidence type="ECO:0000256" key="1">
    <source>
        <dbReference type="SAM" id="MobiDB-lite"/>
    </source>
</evidence>
<feature type="region of interest" description="Disordered" evidence="1">
    <location>
        <begin position="241"/>
        <end position="265"/>
    </location>
</feature>
<evidence type="ECO:0000313" key="2">
    <source>
        <dbReference type="EMBL" id="CAL4194674.1"/>
    </source>
</evidence>
<gene>
    <name evidence="2" type="ORF">MNOR_LOCUS36980</name>
</gene>